<dbReference type="SUPFAM" id="SSF51395">
    <property type="entry name" value="FMN-linked oxidoreductases"/>
    <property type="match status" value="1"/>
</dbReference>
<keyword evidence="4" id="KW-0560">Oxidoreductase</keyword>
<sequence>MDLNIAKPLTLKCGLVLPNRLTKAALAETMADARGLPTSKLDTVYKEWADGGWGMLLTGNVQVDADHLGSAGDNFVDASIEADLVASWTRFANACKAHKTPVVMQISHPGRQSPLGAGRRSVCAKTLAPSPVPINLGDGLLARSAVGLLFGTPREMTEEDVRHVVNQFTTTARLAAESGFDGVELHAAHGYLLSTFLTAKSNQRTDQYGGSPRNRARIVVEIVDSIRKVVPKSFCVGVKLNSADLQSTEELKESIEQIRYIEEAGVDFLEISGGSYEDPRMMGTGEDAQKPSSRTAAREALFLDFAKAIRSHFPKLPLMVTGGFRTRAGMDAAVSDSACDLVGIGRPAVLQPKLPKEIIFNKGVADEDARVLEKKVKPPYLAKLSGMKGVGAGAVTVWYAGELRKLGQAH</sequence>
<evidence type="ECO:0000256" key="2">
    <source>
        <dbReference type="ARBA" id="ARBA00022630"/>
    </source>
</evidence>
<name>A0A8H4J1S1_9PEZI</name>
<proteinExistence type="inferred from homology"/>
<protein>
    <recommendedName>
        <fullName evidence="5">NADH:flavin oxidoreductase/NADH oxidase N-terminal domain-containing protein</fullName>
    </recommendedName>
</protein>
<keyword evidence="3" id="KW-0288">FMN</keyword>
<comment type="caution">
    <text evidence="6">The sequence shown here is derived from an EMBL/GenBank/DDBJ whole genome shotgun (WGS) entry which is preliminary data.</text>
</comment>
<dbReference type="Pfam" id="PF00724">
    <property type="entry name" value="Oxidored_FMN"/>
    <property type="match status" value="1"/>
</dbReference>
<accession>A0A8H4J1S1</accession>
<evidence type="ECO:0000313" key="6">
    <source>
        <dbReference type="EMBL" id="KAF4311475.1"/>
    </source>
</evidence>
<evidence type="ECO:0000259" key="5">
    <source>
        <dbReference type="Pfam" id="PF00724"/>
    </source>
</evidence>
<comment type="similarity">
    <text evidence="1">Belongs to the NADH:flavin oxidoreductase/NADH oxidase family.</text>
</comment>
<organism evidence="6 7">
    <name type="scientific">Botryosphaeria dothidea</name>
    <dbReference type="NCBI Taxonomy" id="55169"/>
    <lineage>
        <taxon>Eukaryota</taxon>
        <taxon>Fungi</taxon>
        <taxon>Dikarya</taxon>
        <taxon>Ascomycota</taxon>
        <taxon>Pezizomycotina</taxon>
        <taxon>Dothideomycetes</taxon>
        <taxon>Dothideomycetes incertae sedis</taxon>
        <taxon>Botryosphaeriales</taxon>
        <taxon>Botryosphaeriaceae</taxon>
        <taxon>Botryosphaeria</taxon>
    </lineage>
</organism>
<dbReference type="AlphaFoldDB" id="A0A8H4J1S1"/>
<dbReference type="PANTHER" id="PTHR43656:SF2">
    <property type="entry name" value="BINDING OXIDOREDUCTASE, PUTATIVE (AFU_ORTHOLOGUE AFUA_2G08260)-RELATED"/>
    <property type="match status" value="1"/>
</dbReference>
<dbReference type="InterPro" id="IPR051799">
    <property type="entry name" value="NADH_flavin_oxidoreductase"/>
</dbReference>
<reference evidence="6" key="1">
    <citation type="submission" date="2020-04" db="EMBL/GenBank/DDBJ databases">
        <title>Genome Assembly and Annotation of Botryosphaeria dothidea sdau 11-99, a Latent Pathogen of Apple Fruit Ring Rot in China.</title>
        <authorList>
            <person name="Yu C."/>
            <person name="Diao Y."/>
            <person name="Lu Q."/>
            <person name="Zhao J."/>
            <person name="Cui S."/>
            <person name="Peng C."/>
            <person name="He B."/>
            <person name="Liu H."/>
        </authorList>
    </citation>
    <scope>NUCLEOTIDE SEQUENCE [LARGE SCALE GENOMIC DNA]</scope>
    <source>
        <strain evidence="6">Sdau11-99</strain>
    </source>
</reference>
<evidence type="ECO:0000256" key="3">
    <source>
        <dbReference type="ARBA" id="ARBA00022643"/>
    </source>
</evidence>
<evidence type="ECO:0000256" key="4">
    <source>
        <dbReference type="ARBA" id="ARBA00023002"/>
    </source>
</evidence>
<gene>
    <name evidence="6" type="ORF">GTA08_BOTSDO12859</name>
</gene>
<evidence type="ECO:0000256" key="1">
    <source>
        <dbReference type="ARBA" id="ARBA00005979"/>
    </source>
</evidence>
<dbReference type="InterPro" id="IPR001155">
    <property type="entry name" value="OxRdtase_FMN_N"/>
</dbReference>
<dbReference type="CDD" id="cd04733">
    <property type="entry name" value="OYE_like_2_FMN"/>
    <property type="match status" value="1"/>
</dbReference>
<keyword evidence="2" id="KW-0285">Flavoprotein</keyword>
<dbReference type="InterPro" id="IPR013785">
    <property type="entry name" value="Aldolase_TIM"/>
</dbReference>
<evidence type="ECO:0000313" key="7">
    <source>
        <dbReference type="Proteomes" id="UP000572817"/>
    </source>
</evidence>
<dbReference type="Gene3D" id="3.20.20.70">
    <property type="entry name" value="Aldolase class I"/>
    <property type="match status" value="1"/>
</dbReference>
<dbReference type="OrthoDB" id="1663137at2759"/>
<keyword evidence="7" id="KW-1185">Reference proteome</keyword>
<dbReference type="PANTHER" id="PTHR43656">
    <property type="entry name" value="BINDING OXIDOREDUCTASE, PUTATIVE (AFU_ORTHOLOGUE AFUA_2G08260)-RELATED"/>
    <property type="match status" value="1"/>
</dbReference>
<dbReference type="Proteomes" id="UP000572817">
    <property type="component" value="Unassembled WGS sequence"/>
</dbReference>
<dbReference type="GO" id="GO:0010181">
    <property type="term" value="F:FMN binding"/>
    <property type="evidence" value="ECO:0007669"/>
    <property type="project" value="InterPro"/>
</dbReference>
<dbReference type="GO" id="GO:0016491">
    <property type="term" value="F:oxidoreductase activity"/>
    <property type="evidence" value="ECO:0007669"/>
    <property type="project" value="UniProtKB-KW"/>
</dbReference>
<feature type="domain" description="NADH:flavin oxidoreductase/NADH oxidase N-terminal" evidence="5">
    <location>
        <begin position="7"/>
        <end position="358"/>
    </location>
</feature>
<dbReference type="EMBL" id="WWBZ02000009">
    <property type="protein sequence ID" value="KAF4311475.1"/>
    <property type="molecule type" value="Genomic_DNA"/>
</dbReference>